<keyword evidence="7 17" id="KW-0679">Respiratory chain</keyword>
<dbReference type="Pfam" id="PF00034">
    <property type="entry name" value="Cytochrom_C"/>
    <property type="match status" value="1"/>
</dbReference>
<dbReference type="InterPro" id="IPR009056">
    <property type="entry name" value="Cyt_c-like_dom"/>
</dbReference>
<keyword evidence="8 17" id="KW-0812">Transmembrane</keyword>
<dbReference type="InterPro" id="IPR036909">
    <property type="entry name" value="Cyt_c-like_dom_sf"/>
</dbReference>
<evidence type="ECO:0000256" key="19">
    <source>
        <dbReference type="PIRSR" id="PIRSR000007-51"/>
    </source>
</evidence>
<feature type="transmembrane region" description="Helical" evidence="17">
    <location>
        <begin position="239"/>
        <end position="257"/>
    </location>
</feature>
<dbReference type="PROSITE" id="PS51007">
    <property type="entry name" value="CYTC"/>
    <property type="match status" value="2"/>
</dbReference>
<evidence type="ECO:0000256" key="10">
    <source>
        <dbReference type="ARBA" id="ARBA00022737"/>
    </source>
</evidence>
<feature type="binding site" description="covalent" evidence="18">
    <location>
        <position position="154"/>
    </location>
    <ligand>
        <name>heme c</name>
        <dbReference type="ChEBI" id="CHEBI:61717"/>
        <label>2</label>
    </ligand>
</feature>
<feature type="chain" id="PRO_5039177672" description="Cytochrome bc1 complex cytochrome c subunit" evidence="20">
    <location>
        <begin position="31"/>
        <end position="261"/>
    </location>
</feature>
<comment type="caution">
    <text evidence="17">Lacks conserved residue(s) required for the propagation of feature annotation.</text>
</comment>
<feature type="binding site" description="covalent" evidence="18">
    <location>
        <position position="157"/>
    </location>
    <ligand>
        <name>heme c</name>
        <dbReference type="ChEBI" id="CHEBI:61717"/>
        <label>2</label>
    </ligand>
</feature>
<feature type="binding site" description="axial binding residue" evidence="19">
    <location>
        <position position="63"/>
    </location>
    <ligand>
        <name>heme c</name>
        <dbReference type="ChEBI" id="CHEBI:61717"/>
        <label>1</label>
    </ligand>
    <ligandPart>
        <name>Fe</name>
        <dbReference type="ChEBI" id="CHEBI:18248"/>
    </ligandPart>
</feature>
<keyword evidence="15 17" id="KW-0472">Membrane</keyword>
<evidence type="ECO:0000256" key="5">
    <source>
        <dbReference type="ARBA" id="ARBA00022475"/>
    </source>
</evidence>
<keyword evidence="12 17" id="KW-0249">Electron transport</keyword>
<dbReference type="PIRSF" id="PIRSF000007">
    <property type="entry name" value="Ubiq_cycred_cyc"/>
    <property type="match status" value="1"/>
</dbReference>
<dbReference type="AlphaFoldDB" id="K6W734"/>
<proteinExistence type="predicted"/>
<comment type="PTM">
    <text evidence="18">Binds 2 heme c groups covalently per subunit.</text>
</comment>
<keyword evidence="6 17" id="KW-0349">Heme</keyword>
<dbReference type="GO" id="GO:0020037">
    <property type="term" value="F:heme binding"/>
    <property type="evidence" value="ECO:0007669"/>
    <property type="project" value="UniProtKB-UniRule"/>
</dbReference>
<evidence type="ECO:0000256" key="13">
    <source>
        <dbReference type="ARBA" id="ARBA00022989"/>
    </source>
</evidence>
<evidence type="ECO:0000256" key="8">
    <source>
        <dbReference type="ARBA" id="ARBA00022692"/>
    </source>
</evidence>
<evidence type="ECO:0000256" key="2">
    <source>
        <dbReference type="ARBA" id="ARBA00012951"/>
    </source>
</evidence>
<dbReference type="GO" id="GO:0008121">
    <property type="term" value="F:quinol-cytochrome-c reductase activity"/>
    <property type="evidence" value="ECO:0007669"/>
    <property type="project" value="UniProtKB-UniRule"/>
</dbReference>
<keyword evidence="9 17" id="KW-0479">Metal-binding</keyword>
<evidence type="ECO:0000256" key="7">
    <source>
        <dbReference type="ARBA" id="ARBA00022660"/>
    </source>
</evidence>
<feature type="binding site" description="covalent" evidence="18">
    <location>
        <position position="59"/>
    </location>
    <ligand>
        <name>heme c</name>
        <dbReference type="ChEBI" id="CHEBI:61717"/>
        <label>1</label>
    </ligand>
</feature>
<keyword evidence="4 17" id="KW-0813">Transport</keyword>
<reference evidence="22 23" key="1">
    <citation type="submission" date="2012-08" db="EMBL/GenBank/DDBJ databases">
        <title>Whole genome shotgun sequence of Austwickia chelonae NBRC 105200.</title>
        <authorList>
            <person name="Yoshida I."/>
            <person name="Hosoyama A."/>
            <person name="Tsuchikane K."/>
            <person name="Katsumata H."/>
            <person name="Ando Y."/>
            <person name="Ohji S."/>
            <person name="Hamada M."/>
            <person name="Tamura T."/>
            <person name="Yamazoe A."/>
            <person name="Yamazaki S."/>
            <person name="Fujita N."/>
        </authorList>
    </citation>
    <scope>NUCLEOTIDE SEQUENCE [LARGE SCALE GENOMIC DNA]</scope>
    <source>
        <strain evidence="22 23">NBRC 105200</strain>
    </source>
</reference>
<dbReference type="InterPro" id="IPR050597">
    <property type="entry name" value="Cytochrome_c_Oxidase_Subunit"/>
</dbReference>
<sequence length="261" mass="27376">MKALAARRRHPAAFAVLLLIGLLMTGGAYAFFAPGPAQAEAGSSSQDVETGKKLFMANCTTCHGANATGTADGPSLVGVGAAAVDFQVGTGRMPLPQQNVQAKRNKVQFNDTEIKQMAAYVASLGPGPAVPDQKYTTTEGANLARGGDIFRVNCAMCHNYAGSGGALTRGKFAPPLRGIEGKHLYEAMLTGPQSMPVFNDQNITPEEKRDVIAYLHELDKANNSGGHTLGSFGPVADGFFLWLIAIPIMIGSAIWLGRKAA</sequence>
<feature type="binding site" description="covalent" evidence="18">
    <location>
        <position position="62"/>
    </location>
    <ligand>
        <name>heme c</name>
        <dbReference type="ChEBI" id="CHEBI:61717"/>
        <label>1</label>
    </ligand>
</feature>
<protein>
    <recommendedName>
        <fullName evidence="3 17">Cytochrome bc1 complex cytochrome c subunit</fullName>
        <ecNumber evidence="2 17">7.1.1.8</ecNumber>
    </recommendedName>
</protein>
<dbReference type="SUPFAM" id="SSF46626">
    <property type="entry name" value="Cytochrome c"/>
    <property type="match status" value="2"/>
</dbReference>
<evidence type="ECO:0000256" key="15">
    <source>
        <dbReference type="ARBA" id="ARBA00023136"/>
    </source>
</evidence>
<evidence type="ECO:0000256" key="6">
    <source>
        <dbReference type="ARBA" id="ARBA00022617"/>
    </source>
</evidence>
<dbReference type="EMBL" id="BAGZ01000005">
    <property type="protein sequence ID" value="GAB77637.1"/>
    <property type="molecule type" value="Genomic_DNA"/>
</dbReference>
<dbReference type="Pfam" id="PF13442">
    <property type="entry name" value="Cytochrome_CBB3"/>
    <property type="match status" value="1"/>
</dbReference>
<evidence type="ECO:0000256" key="20">
    <source>
        <dbReference type="SAM" id="SignalP"/>
    </source>
</evidence>
<dbReference type="RefSeq" id="WP_006502389.1">
    <property type="nucleotide sequence ID" value="NZ_BAGZ01000005.1"/>
</dbReference>
<evidence type="ECO:0000256" key="4">
    <source>
        <dbReference type="ARBA" id="ARBA00022448"/>
    </source>
</evidence>
<organism evidence="22 23">
    <name type="scientific">Austwickia chelonae NBRC 105200</name>
    <dbReference type="NCBI Taxonomy" id="1184607"/>
    <lineage>
        <taxon>Bacteria</taxon>
        <taxon>Bacillati</taxon>
        <taxon>Actinomycetota</taxon>
        <taxon>Actinomycetes</taxon>
        <taxon>Micrococcales</taxon>
        <taxon>Dermatophilaceae</taxon>
        <taxon>Austwickia</taxon>
    </lineage>
</organism>
<keyword evidence="20" id="KW-0732">Signal</keyword>
<comment type="caution">
    <text evidence="22">The sequence shown here is derived from an EMBL/GenBank/DDBJ whole genome shotgun (WGS) entry which is preliminary data.</text>
</comment>
<evidence type="ECO:0000313" key="23">
    <source>
        <dbReference type="Proteomes" id="UP000008495"/>
    </source>
</evidence>
<evidence type="ECO:0000256" key="12">
    <source>
        <dbReference type="ARBA" id="ARBA00022982"/>
    </source>
</evidence>
<feature type="domain" description="Cytochrome c" evidence="21">
    <location>
        <begin position="141"/>
        <end position="219"/>
    </location>
</feature>
<comment type="subunit">
    <text evidence="17">The cytochrome bc1 complex is composed of a cytochrome b (QcrB), the Rieske iron-sulfur protein (QcrA) and a diheme cytochrome c (QcrC) subunit.</text>
</comment>
<keyword evidence="23" id="KW-1185">Reference proteome</keyword>
<dbReference type="Gene3D" id="1.10.760.10">
    <property type="entry name" value="Cytochrome c-like domain"/>
    <property type="match status" value="2"/>
</dbReference>
<comment type="catalytic activity">
    <reaction evidence="16 17">
        <text>a quinol + 2 Fe(III)-[cytochrome c](out) = a quinone + 2 Fe(II)-[cytochrome c](out) + 2 H(+)(out)</text>
        <dbReference type="Rhea" id="RHEA:11484"/>
        <dbReference type="Rhea" id="RHEA-COMP:10350"/>
        <dbReference type="Rhea" id="RHEA-COMP:14399"/>
        <dbReference type="ChEBI" id="CHEBI:15378"/>
        <dbReference type="ChEBI" id="CHEBI:24646"/>
        <dbReference type="ChEBI" id="CHEBI:29033"/>
        <dbReference type="ChEBI" id="CHEBI:29034"/>
        <dbReference type="ChEBI" id="CHEBI:132124"/>
        <dbReference type="EC" id="7.1.1.8"/>
    </reaction>
</comment>
<dbReference type="InterPro" id="IPR009152">
    <property type="entry name" value="bc1_cytC-su"/>
</dbReference>
<dbReference type="STRING" id="100225.SAMN05421595_1475"/>
<dbReference type="eggNOG" id="COG2010">
    <property type="taxonomic scope" value="Bacteria"/>
</dbReference>
<evidence type="ECO:0000256" key="14">
    <source>
        <dbReference type="ARBA" id="ARBA00023004"/>
    </source>
</evidence>
<keyword evidence="14 17" id="KW-0408">Iron</keyword>
<keyword evidence="11 17" id="KW-1278">Translocase</keyword>
<accession>K6W734</accession>
<dbReference type="EC" id="7.1.1.8" evidence="2 17"/>
<evidence type="ECO:0000256" key="9">
    <source>
        <dbReference type="ARBA" id="ARBA00022723"/>
    </source>
</evidence>
<keyword evidence="5 17" id="KW-1003">Cell membrane</keyword>
<evidence type="ECO:0000313" key="22">
    <source>
        <dbReference type="EMBL" id="GAB77637.1"/>
    </source>
</evidence>
<evidence type="ECO:0000256" key="1">
    <source>
        <dbReference type="ARBA" id="ARBA00004651"/>
    </source>
</evidence>
<gene>
    <name evidence="22" type="primary">qcrC</name>
    <name evidence="22" type="ORF">AUCHE_05_05520</name>
</gene>
<dbReference type="OrthoDB" id="9811281at2"/>
<evidence type="ECO:0000259" key="21">
    <source>
        <dbReference type="PROSITE" id="PS51007"/>
    </source>
</evidence>
<dbReference type="GO" id="GO:0005886">
    <property type="term" value="C:plasma membrane"/>
    <property type="evidence" value="ECO:0007669"/>
    <property type="project" value="UniProtKB-SubCell"/>
</dbReference>
<evidence type="ECO:0000256" key="17">
    <source>
        <dbReference type="PIRNR" id="PIRNR000007"/>
    </source>
</evidence>
<feature type="signal peptide" evidence="20">
    <location>
        <begin position="1"/>
        <end position="30"/>
    </location>
</feature>
<keyword evidence="13 17" id="KW-1133">Transmembrane helix</keyword>
<feature type="binding site" description="axial binding residue" evidence="19">
    <location>
        <position position="158"/>
    </location>
    <ligand>
        <name>heme c</name>
        <dbReference type="ChEBI" id="CHEBI:61717"/>
        <label>2</label>
    </ligand>
    <ligandPart>
        <name>Fe</name>
        <dbReference type="ChEBI" id="CHEBI:18248"/>
    </ligandPart>
</feature>
<evidence type="ECO:0000256" key="16">
    <source>
        <dbReference type="ARBA" id="ARBA00029351"/>
    </source>
</evidence>
<comment type="subcellular location">
    <subcellularLocation>
        <location evidence="1 17">Cell membrane</location>
        <topology evidence="1 17">Multi-pass membrane protein</topology>
    </subcellularLocation>
</comment>
<name>K6W734_9MICO</name>
<dbReference type="PANTHER" id="PTHR33751">
    <property type="entry name" value="CBB3-TYPE CYTOCHROME C OXIDASE SUBUNIT FIXP"/>
    <property type="match status" value="1"/>
</dbReference>
<keyword evidence="10" id="KW-0677">Repeat</keyword>
<dbReference type="Proteomes" id="UP000008495">
    <property type="component" value="Unassembled WGS sequence"/>
</dbReference>
<evidence type="ECO:0000256" key="18">
    <source>
        <dbReference type="PIRSR" id="PIRSR000007-50"/>
    </source>
</evidence>
<dbReference type="PANTHER" id="PTHR33751:SF13">
    <property type="entry name" value="CYTOCHROME BC1 COMPLEX CYTOCHROME C SUBUNIT"/>
    <property type="match status" value="1"/>
</dbReference>
<evidence type="ECO:0000256" key="3">
    <source>
        <dbReference type="ARBA" id="ARBA00017819"/>
    </source>
</evidence>
<dbReference type="GO" id="GO:0005506">
    <property type="term" value="F:iron ion binding"/>
    <property type="evidence" value="ECO:0007669"/>
    <property type="project" value="UniProtKB-UniRule"/>
</dbReference>
<evidence type="ECO:0000256" key="11">
    <source>
        <dbReference type="ARBA" id="ARBA00022967"/>
    </source>
</evidence>
<feature type="domain" description="Cytochrome c" evidence="21">
    <location>
        <begin position="46"/>
        <end position="125"/>
    </location>
</feature>